<accession>A0A2H0R3P3</accession>
<feature type="compositionally biased region" description="Basic residues" evidence="1">
    <location>
        <begin position="1"/>
        <end position="12"/>
    </location>
</feature>
<feature type="compositionally biased region" description="Basic residues" evidence="1">
    <location>
        <begin position="21"/>
        <end position="50"/>
    </location>
</feature>
<gene>
    <name evidence="2" type="ORF">COV31_02825</name>
</gene>
<protein>
    <recommendedName>
        <fullName evidence="4">Polymerase beta nucleotidyltransferase domain-containing protein</fullName>
    </recommendedName>
</protein>
<name>A0A2H0R3P3_9BACT</name>
<evidence type="ECO:0000313" key="2">
    <source>
        <dbReference type="EMBL" id="PIR41148.1"/>
    </source>
</evidence>
<evidence type="ECO:0008006" key="4">
    <source>
        <dbReference type="Google" id="ProtNLM"/>
    </source>
</evidence>
<dbReference type="Proteomes" id="UP000230232">
    <property type="component" value="Unassembled WGS sequence"/>
</dbReference>
<evidence type="ECO:0000313" key="3">
    <source>
        <dbReference type="Proteomes" id="UP000230232"/>
    </source>
</evidence>
<dbReference type="AlphaFoldDB" id="A0A2H0R3P3"/>
<proteinExistence type="predicted"/>
<evidence type="ECO:0000256" key="1">
    <source>
        <dbReference type="SAM" id="MobiDB-lite"/>
    </source>
</evidence>
<dbReference type="EMBL" id="PCXO01000011">
    <property type="protein sequence ID" value="PIR41148.1"/>
    <property type="molecule type" value="Genomic_DNA"/>
</dbReference>
<sequence>MAKRKSSVKKGKSTPAQRVKFSGRGKKSLRAKISQSKKKVKSKSAQKRKSAPASVKKVGSKFAYYLNPDFQYLEELRSLLLKFSETEFDLLSRRVNQIGRIKLAVVGGIFLEHKQEKEPILADLFLVGDDVDSRKLRNFIKGIEADLGTEIKFVLMERDEFRYRFKMFDRFIRVLFEGPHKVLFDRIGVNQLLV</sequence>
<organism evidence="2 3">
    <name type="scientific">Candidatus Yanofskybacteria bacterium CG10_big_fil_rev_8_21_14_0_10_46_23</name>
    <dbReference type="NCBI Taxonomy" id="1975098"/>
    <lineage>
        <taxon>Bacteria</taxon>
        <taxon>Candidatus Yanofskyibacteriota</taxon>
    </lineage>
</organism>
<comment type="caution">
    <text evidence="2">The sequence shown here is derived from an EMBL/GenBank/DDBJ whole genome shotgun (WGS) entry which is preliminary data.</text>
</comment>
<feature type="region of interest" description="Disordered" evidence="1">
    <location>
        <begin position="1"/>
        <end position="52"/>
    </location>
</feature>
<reference evidence="2 3" key="1">
    <citation type="submission" date="2017-09" db="EMBL/GenBank/DDBJ databases">
        <title>Depth-based differentiation of microbial function through sediment-hosted aquifers and enrichment of novel symbionts in the deep terrestrial subsurface.</title>
        <authorList>
            <person name="Probst A.J."/>
            <person name="Ladd B."/>
            <person name="Jarett J.K."/>
            <person name="Geller-Mcgrath D.E."/>
            <person name="Sieber C.M."/>
            <person name="Emerson J.B."/>
            <person name="Anantharaman K."/>
            <person name="Thomas B.C."/>
            <person name="Malmstrom R."/>
            <person name="Stieglmeier M."/>
            <person name="Klingl A."/>
            <person name="Woyke T."/>
            <person name="Ryan C.M."/>
            <person name="Banfield J.F."/>
        </authorList>
    </citation>
    <scope>NUCLEOTIDE SEQUENCE [LARGE SCALE GENOMIC DNA]</scope>
    <source>
        <strain evidence="2">CG10_big_fil_rev_8_21_14_0_10_46_23</strain>
    </source>
</reference>